<dbReference type="EMBL" id="CP002656">
    <property type="protein sequence ID" value="AEB95041.1"/>
    <property type="molecule type" value="Genomic_DNA"/>
</dbReference>
<evidence type="ECO:0000313" key="2">
    <source>
        <dbReference type="Proteomes" id="UP000007812"/>
    </source>
</evidence>
<dbReference type="PATRIC" id="fig|1006006.8.peg.933"/>
<proteinExistence type="predicted"/>
<dbReference type="AlphaFoldDB" id="F4G2J3"/>
<evidence type="ECO:0000313" key="1">
    <source>
        <dbReference type="EMBL" id="AEB95041.1"/>
    </source>
</evidence>
<organism evidence="1 2">
    <name type="scientific">Metallosphaera cuprina (strain Ar-4)</name>
    <dbReference type="NCBI Taxonomy" id="1006006"/>
    <lineage>
        <taxon>Archaea</taxon>
        <taxon>Thermoproteota</taxon>
        <taxon>Thermoprotei</taxon>
        <taxon>Sulfolobales</taxon>
        <taxon>Sulfolobaceae</taxon>
        <taxon>Metallosphaera</taxon>
    </lineage>
</organism>
<keyword evidence="2" id="KW-1185">Reference proteome</keyword>
<dbReference type="HOGENOM" id="CLU_1297483_0_0_2"/>
<dbReference type="RefSeq" id="WP_013737539.1">
    <property type="nucleotide sequence ID" value="NC_015435.1"/>
</dbReference>
<dbReference type="Proteomes" id="UP000007812">
    <property type="component" value="Chromosome"/>
</dbReference>
<name>F4G2J3_METCR</name>
<protein>
    <submittedName>
        <fullName evidence="1">Uncharacterized protein</fullName>
    </submittedName>
</protein>
<reference evidence="1 2" key="1">
    <citation type="journal article" date="2011" name="J. Bacteriol.">
        <title>Complete genome sequence of Metallosphaera cuprina, a metal sulfide-oxidizing archaeon from a hot spring.</title>
        <authorList>
            <person name="Liu L.J."/>
            <person name="You X.Y."/>
            <person name="Zheng H."/>
            <person name="Wang S."/>
            <person name="Jiang C.Y."/>
            <person name="Liu S.J."/>
        </authorList>
    </citation>
    <scope>NUCLEOTIDE SEQUENCE [LARGE SCALE GENOMIC DNA]</scope>
    <source>
        <strain evidence="1 2">Ar-4</strain>
    </source>
</reference>
<gene>
    <name evidence="1" type="ordered locus">Mcup_0936</name>
</gene>
<dbReference type="GeneID" id="10493127"/>
<accession>F4G2J3</accession>
<dbReference type="KEGG" id="mcn:Mcup_0936"/>
<sequence length="212" mass="25042">METLHTELENYIETYFMISSDLPDLFKYTKYRIVKEKRAFKPKDAVNVPVNVFYAKIKGRGKKRIETIFTVEELKDALNKLLVHNITDFVADDYLLVYDTEKVVEIGSQASDKKLVEIENHLSILYASHDPYVVEKIEYLTRGALRLFALYDPTRYSSIQDFLKEYKDEFTKRLVTRVNDWCFIEAFKRVFAIGIRADITQERPMCLFFDVM</sequence>